<dbReference type="Pfam" id="PF25598">
    <property type="entry name" value="ARM_PUB"/>
    <property type="match status" value="1"/>
</dbReference>
<dbReference type="Gene3D" id="1.25.10.10">
    <property type="entry name" value="Leucine-rich Repeat Variant"/>
    <property type="match status" value="1"/>
</dbReference>
<feature type="repeat" description="ARM" evidence="3">
    <location>
        <begin position="145"/>
        <end position="184"/>
    </location>
</feature>
<dbReference type="InterPro" id="IPR045185">
    <property type="entry name" value="PUB22/23/24-like"/>
</dbReference>
<evidence type="ECO:0000256" key="3">
    <source>
        <dbReference type="PROSITE-ProRule" id="PRU00259"/>
    </source>
</evidence>
<protein>
    <recommendedName>
        <fullName evidence="4 5">U-box domain-containing protein</fullName>
        <ecNumber evidence="4">2.3.2.27</ecNumber>
    </recommendedName>
    <alternativeName>
        <fullName evidence="4">RING-type E3 ubiquitin transferase PUB</fullName>
    </alternativeName>
</protein>
<comment type="catalytic activity">
    <reaction evidence="4">
        <text>S-ubiquitinyl-[E2 ubiquitin-conjugating enzyme]-L-cysteine + [acceptor protein]-L-lysine = [E2 ubiquitin-conjugating enzyme]-L-cysteine + N(6)-ubiquitinyl-[acceptor protein]-L-lysine.</text>
        <dbReference type="EC" id="2.3.2.27"/>
    </reaction>
</comment>
<reference evidence="6 7" key="1">
    <citation type="journal article" date="2023" name="Hortic Res">
        <title>Pangenome of water caltrop reveals structural variations and asymmetric subgenome divergence after allopolyploidization.</title>
        <authorList>
            <person name="Zhang X."/>
            <person name="Chen Y."/>
            <person name="Wang L."/>
            <person name="Yuan Y."/>
            <person name="Fang M."/>
            <person name="Shi L."/>
            <person name="Lu R."/>
            <person name="Comes H.P."/>
            <person name="Ma Y."/>
            <person name="Chen Y."/>
            <person name="Huang G."/>
            <person name="Zhou Y."/>
            <person name="Zheng Z."/>
            <person name="Qiu Y."/>
        </authorList>
    </citation>
    <scope>NUCLEOTIDE SEQUENCE [LARGE SCALE GENOMIC DNA]</scope>
    <source>
        <strain evidence="6">F231</strain>
    </source>
</reference>
<dbReference type="EC" id="2.3.2.27" evidence="4"/>
<proteinExistence type="predicted"/>
<dbReference type="GO" id="GO:0016567">
    <property type="term" value="P:protein ubiquitination"/>
    <property type="evidence" value="ECO:0007669"/>
    <property type="project" value="UniProtKB-UniRule"/>
</dbReference>
<dbReference type="Proteomes" id="UP001346149">
    <property type="component" value="Unassembled WGS sequence"/>
</dbReference>
<gene>
    <name evidence="6" type="ORF">SAY86_017320</name>
</gene>
<keyword evidence="2 4" id="KW-0833">Ubl conjugation pathway</keyword>
<evidence type="ECO:0000259" key="5">
    <source>
        <dbReference type="Pfam" id="PF25598"/>
    </source>
</evidence>
<evidence type="ECO:0000256" key="2">
    <source>
        <dbReference type="ARBA" id="ARBA00022786"/>
    </source>
</evidence>
<comment type="pathway">
    <text evidence="4">Protein modification; protein ubiquitination.</text>
</comment>
<keyword evidence="1" id="KW-0677">Repeat</keyword>
<dbReference type="InterPro" id="IPR011989">
    <property type="entry name" value="ARM-like"/>
</dbReference>
<evidence type="ECO:0000256" key="1">
    <source>
        <dbReference type="ARBA" id="ARBA00022737"/>
    </source>
</evidence>
<dbReference type="PROSITE" id="PS50176">
    <property type="entry name" value="ARM_REPEAT"/>
    <property type="match status" value="1"/>
</dbReference>
<dbReference type="AlphaFoldDB" id="A0AAN7LP38"/>
<keyword evidence="4" id="KW-0808">Transferase</keyword>
<evidence type="ECO:0000313" key="7">
    <source>
        <dbReference type="Proteomes" id="UP001346149"/>
    </source>
</evidence>
<comment type="caution">
    <text evidence="6">The sequence shown here is derived from an EMBL/GenBank/DDBJ whole genome shotgun (WGS) entry which is preliminary data.</text>
</comment>
<accession>A0AAN7LP38</accession>
<dbReference type="InterPro" id="IPR058678">
    <property type="entry name" value="ARM_PUB"/>
</dbReference>
<dbReference type="GO" id="GO:0061630">
    <property type="term" value="F:ubiquitin protein ligase activity"/>
    <property type="evidence" value="ECO:0007669"/>
    <property type="project" value="UniProtKB-UniRule"/>
</dbReference>
<evidence type="ECO:0000313" key="6">
    <source>
        <dbReference type="EMBL" id="KAK4790016.1"/>
    </source>
</evidence>
<feature type="domain" description="U-box" evidence="5">
    <location>
        <begin position="98"/>
        <end position="252"/>
    </location>
</feature>
<dbReference type="PANTHER" id="PTHR22849:SF20">
    <property type="entry name" value="U-BOX DOMAIN-CONTAINING PROTEIN 27-RELATED"/>
    <property type="match status" value="1"/>
</dbReference>
<keyword evidence="7" id="KW-1185">Reference proteome</keyword>
<name>A0AAN7LP38_TRANT</name>
<organism evidence="6 7">
    <name type="scientific">Trapa natans</name>
    <name type="common">Water chestnut</name>
    <dbReference type="NCBI Taxonomy" id="22666"/>
    <lineage>
        <taxon>Eukaryota</taxon>
        <taxon>Viridiplantae</taxon>
        <taxon>Streptophyta</taxon>
        <taxon>Embryophyta</taxon>
        <taxon>Tracheophyta</taxon>
        <taxon>Spermatophyta</taxon>
        <taxon>Magnoliopsida</taxon>
        <taxon>eudicotyledons</taxon>
        <taxon>Gunneridae</taxon>
        <taxon>Pentapetalae</taxon>
        <taxon>rosids</taxon>
        <taxon>malvids</taxon>
        <taxon>Myrtales</taxon>
        <taxon>Lythraceae</taxon>
        <taxon>Trapa</taxon>
    </lineage>
</organism>
<evidence type="ECO:0000256" key="4">
    <source>
        <dbReference type="RuleBase" id="RU369093"/>
    </source>
</evidence>
<dbReference type="InterPro" id="IPR000225">
    <property type="entry name" value="Armadillo"/>
</dbReference>
<dbReference type="EMBL" id="JAXQNO010000010">
    <property type="protein sequence ID" value="KAK4790016.1"/>
    <property type="molecule type" value="Genomic_DNA"/>
</dbReference>
<sequence>MQGNFAQIAIGGGLRSNGRKKESFPPSDPSINVSLATWDERLMPGQAPVVQIGLSRRFLRNPAIAISSSIRRSIEISVARVRSSLQAVIYRGEECNTDIAEIEGFTRLLKLVILETDQNLIGSILSFVIHPAGQKRVRTKLLVLGAVKSLSELLAAPSSAITVSEKALKLVKTISSRAEGGEALSSYERCIETVLQRAFKVSAVATEHAMTILWGPCYAAKDERTRAVVSRCSDVPRLAVVMQNGCTPAVRRF</sequence>
<comment type="function">
    <text evidence="4">Functions as an E3 ubiquitin ligase.</text>
</comment>
<dbReference type="PANTHER" id="PTHR22849">
    <property type="entry name" value="WDSAM1 PROTEIN"/>
    <property type="match status" value="1"/>
</dbReference>